<proteinExistence type="predicted"/>
<dbReference type="Pfam" id="PF04405">
    <property type="entry name" value="ScdA_N"/>
    <property type="match status" value="1"/>
</dbReference>
<dbReference type="PANTHER" id="PTHR36438:SF1">
    <property type="entry name" value="IRON-SULFUR CLUSTER REPAIR PROTEIN YTFE"/>
    <property type="match status" value="1"/>
</dbReference>
<organism evidence="7 8">
    <name type="scientific">Oikeobacillus pervagus</name>
    <dbReference type="NCBI Taxonomy" id="1325931"/>
    <lineage>
        <taxon>Bacteria</taxon>
        <taxon>Bacillati</taxon>
        <taxon>Bacillota</taxon>
        <taxon>Bacilli</taxon>
        <taxon>Bacillales</taxon>
        <taxon>Bacillaceae</taxon>
        <taxon>Oikeobacillus</taxon>
    </lineage>
</organism>
<name>A0AAJ1T0L5_9BACI</name>
<evidence type="ECO:0000256" key="5">
    <source>
        <dbReference type="SAM" id="Coils"/>
    </source>
</evidence>
<reference evidence="7" key="1">
    <citation type="submission" date="2023-07" db="EMBL/GenBank/DDBJ databases">
        <title>Genomic Encyclopedia of Type Strains, Phase IV (KMG-IV): sequencing the most valuable type-strain genomes for metagenomic binning, comparative biology and taxonomic classification.</title>
        <authorList>
            <person name="Goeker M."/>
        </authorList>
    </citation>
    <scope>NUCLEOTIDE SEQUENCE</scope>
    <source>
        <strain evidence="7">DSM 23947</strain>
    </source>
</reference>
<dbReference type="Pfam" id="PF01814">
    <property type="entry name" value="Hemerythrin"/>
    <property type="match status" value="1"/>
</dbReference>
<evidence type="ECO:0000256" key="3">
    <source>
        <dbReference type="ARBA" id="ARBA00022723"/>
    </source>
</evidence>
<dbReference type="Proteomes" id="UP001237207">
    <property type="component" value="Unassembled WGS sequence"/>
</dbReference>
<evidence type="ECO:0000259" key="6">
    <source>
        <dbReference type="Pfam" id="PF01814"/>
    </source>
</evidence>
<feature type="coiled-coil region" evidence="5">
    <location>
        <begin position="160"/>
        <end position="187"/>
    </location>
</feature>
<dbReference type="Gene3D" id="1.10.3910.10">
    <property type="entry name" value="SP0561-like"/>
    <property type="match status" value="1"/>
</dbReference>
<dbReference type="GO" id="GO:0046872">
    <property type="term" value="F:metal ion binding"/>
    <property type="evidence" value="ECO:0007669"/>
    <property type="project" value="UniProtKB-KW"/>
</dbReference>
<comment type="caution">
    <text evidence="7">The sequence shown here is derived from an EMBL/GenBank/DDBJ whole genome shotgun (WGS) entry which is preliminary data.</text>
</comment>
<dbReference type="InterPro" id="IPR038062">
    <property type="entry name" value="ScdA-like_N_sf"/>
</dbReference>
<keyword evidence="2" id="KW-0963">Cytoplasm</keyword>
<gene>
    <name evidence="7" type="ORF">J2S13_002898</name>
</gene>
<evidence type="ECO:0000313" key="7">
    <source>
        <dbReference type="EMBL" id="MDQ0216439.1"/>
    </source>
</evidence>
<dbReference type="Gene3D" id="1.20.120.520">
    <property type="entry name" value="nmb1532 protein domain like"/>
    <property type="match status" value="1"/>
</dbReference>
<keyword evidence="3" id="KW-0479">Metal-binding</keyword>
<dbReference type="InterPro" id="IPR019903">
    <property type="entry name" value="RIC_family"/>
</dbReference>
<evidence type="ECO:0000256" key="2">
    <source>
        <dbReference type="ARBA" id="ARBA00022490"/>
    </source>
</evidence>
<accession>A0AAJ1T0L5</accession>
<dbReference type="AlphaFoldDB" id="A0AAJ1T0L5"/>
<dbReference type="NCBIfam" id="TIGR03652">
    <property type="entry name" value="FeS_repair_RIC"/>
    <property type="match status" value="1"/>
</dbReference>
<dbReference type="EMBL" id="JAUSUC010000049">
    <property type="protein sequence ID" value="MDQ0216439.1"/>
    <property type="molecule type" value="Genomic_DNA"/>
</dbReference>
<sequence length="234" mass="26830">MAYPFTVDSIIGEIVNDLPKSSDLFKKNRIDFCCGGNRPIKEAASERGLDAEVLVSTLNGLYEEMNTEGVQQDWMTADLSSIVDYVVNTHHRYLNEEFPQLTPYVTKVLRVHGVDSPHLKEVHSLFHTIKTELEQHIIKEETELFPYVKIYENDPSSENLNKLLAQLDGLESEHDAVGQALKQLRDVTNDFVPPMGACRTYQLVYNRLEALEDDTFRHVHLENNILFKRIKELG</sequence>
<keyword evidence="5" id="KW-0175">Coiled coil</keyword>
<dbReference type="InterPro" id="IPR012312">
    <property type="entry name" value="Hemerythrin-like"/>
</dbReference>
<dbReference type="GO" id="GO:0005737">
    <property type="term" value="C:cytoplasm"/>
    <property type="evidence" value="ECO:0007669"/>
    <property type="project" value="UniProtKB-SubCell"/>
</dbReference>
<evidence type="ECO:0000256" key="1">
    <source>
        <dbReference type="ARBA" id="ARBA00004496"/>
    </source>
</evidence>
<feature type="domain" description="Hemerythrin-like" evidence="6">
    <location>
        <begin position="86"/>
        <end position="229"/>
    </location>
</feature>
<comment type="subcellular location">
    <subcellularLocation>
        <location evidence="1">Cytoplasm</location>
    </subcellularLocation>
</comment>
<evidence type="ECO:0000256" key="4">
    <source>
        <dbReference type="ARBA" id="ARBA00023004"/>
    </source>
</evidence>
<dbReference type="PANTHER" id="PTHR36438">
    <property type="entry name" value="IRON-SULFUR CLUSTER REPAIR PROTEIN YTFE"/>
    <property type="match status" value="1"/>
</dbReference>
<keyword evidence="4" id="KW-0408">Iron</keyword>
<protein>
    <submittedName>
        <fullName evidence="7">Regulator of cell morphogenesis and NO signaling</fullName>
    </submittedName>
</protein>
<keyword evidence="8" id="KW-1185">Reference proteome</keyword>
<evidence type="ECO:0000313" key="8">
    <source>
        <dbReference type="Proteomes" id="UP001237207"/>
    </source>
</evidence>
<dbReference type="RefSeq" id="WP_307258481.1">
    <property type="nucleotide sequence ID" value="NZ_JAUSUC010000049.1"/>
</dbReference>